<evidence type="ECO:0000313" key="2">
    <source>
        <dbReference type="EMBL" id="RZT95590.1"/>
    </source>
</evidence>
<dbReference type="Proteomes" id="UP000293562">
    <property type="component" value="Unassembled WGS sequence"/>
</dbReference>
<keyword evidence="3" id="KW-1185">Reference proteome</keyword>
<dbReference type="AlphaFoldDB" id="A0A4Q7VHL2"/>
<name>A0A4Q7VHL2_9BACT</name>
<evidence type="ECO:0000313" key="3">
    <source>
        <dbReference type="Proteomes" id="UP000293562"/>
    </source>
</evidence>
<organism evidence="2 3">
    <name type="scientific">Ancylomarina subtilis</name>
    <dbReference type="NCBI Taxonomy" id="1639035"/>
    <lineage>
        <taxon>Bacteria</taxon>
        <taxon>Pseudomonadati</taxon>
        <taxon>Bacteroidota</taxon>
        <taxon>Bacteroidia</taxon>
        <taxon>Marinilabiliales</taxon>
        <taxon>Marinifilaceae</taxon>
        <taxon>Ancylomarina</taxon>
    </lineage>
</organism>
<accession>A0A4Q7VHL2</accession>
<comment type="caution">
    <text evidence="2">The sequence shown here is derived from an EMBL/GenBank/DDBJ whole genome shotgun (WGS) entry which is preliminary data.</text>
</comment>
<feature type="transmembrane region" description="Helical" evidence="1">
    <location>
        <begin position="25"/>
        <end position="44"/>
    </location>
</feature>
<keyword evidence="1" id="KW-0472">Membrane</keyword>
<reference evidence="2 3" key="1">
    <citation type="submission" date="2019-02" db="EMBL/GenBank/DDBJ databases">
        <title>Genomic Encyclopedia of Type Strains, Phase IV (KMG-IV): sequencing the most valuable type-strain genomes for metagenomic binning, comparative biology and taxonomic classification.</title>
        <authorList>
            <person name="Goeker M."/>
        </authorList>
    </citation>
    <scope>NUCLEOTIDE SEQUENCE [LARGE SCALE GENOMIC DNA]</scope>
    <source>
        <strain evidence="2 3">DSM 28825</strain>
    </source>
</reference>
<feature type="transmembrane region" description="Helical" evidence="1">
    <location>
        <begin position="56"/>
        <end position="78"/>
    </location>
</feature>
<proteinExistence type="predicted"/>
<keyword evidence="1" id="KW-1133">Transmembrane helix</keyword>
<sequence length="84" mass="9670">MHQNDRIQNPDAHKLYPKKTNHMPLILLLCSSSILALGSCLLADRRRLKLNRYLKIIMLVLIILNCIILLSYAFGYIAGYLDRS</sequence>
<keyword evidence="1" id="KW-0812">Transmembrane</keyword>
<dbReference type="EMBL" id="SHKN01000001">
    <property type="protein sequence ID" value="RZT95590.1"/>
    <property type="molecule type" value="Genomic_DNA"/>
</dbReference>
<protein>
    <submittedName>
        <fullName evidence="2">Uncharacterized protein</fullName>
    </submittedName>
</protein>
<gene>
    <name evidence="2" type="ORF">EV201_0213</name>
</gene>
<evidence type="ECO:0000256" key="1">
    <source>
        <dbReference type="SAM" id="Phobius"/>
    </source>
</evidence>